<evidence type="ECO:0000313" key="2">
    <source>
        <dbReference type="Proteomes" id="UP000236311"/>
    </source>
</evidence>
<name>A0A2K4ZGI3_9FIRM</name>
<dbReference type="Proteomes" id="UP000236311">
    <property type="component" value="Unassembled WGS sequence"/>
</dbReference>
<dbReference type="RefSeq" id="WP_103239661.1">
    <property type="nucleotide sequence ID" value="NZ_JANJZD010000001.1"/>
</dbReference>
<dbReference type="EMBL" id="OFSM01000010">
    <property type="protein sequence ID" value="SOY29573.1"/>
    <property type="molecule type" value="Genomic_DNA"/>
</dbReference>
<proteinExistence type="predicted"/>
<accession>A0A2K4ZGI3</accession>
<keyword evidence="2" id="KW-1185">Reference proteome</keyword>
<organism evidence="1 2">
    <name type="scientific">Acetatifactor muris</name>
    <dbReference type="NCBI Taxonomy" id="879566"/>
    <lineage>
        <taxon>Bacteria</taxon>
        <taxon>Bacillati</taxon>
        <taxon>Bacillota</taxon>
        <taxon>Clostridia</taxon>
        <taxon>Lachnospirales</taxon>
        <taxon>Lachnospiraceae</taxon>
        <taxon>Acetatifactor</taxon>
    </lineage>
</organism>
<protein>
    <submittedName>
        <fullName evidence="1">Uncharacterized protein</fullName>
    </submittedName>
</protein>
<evidence type="ECO:0000313" key="1">
    <source>
        <dbReference type="EMBL" id="SOY29573.1"/>
    </source>
</evidence>
<reference evidence="1 2" key="1">
    <citation type="submission" date="2018-01" db="EMBL/GenBank/DDBJ databases">
        <authorList>
            <person name="Gaut B.S."/>
            <person name="Morton B.R."/>
            <person name="Clegg M.T."/>
            <person name="Duvall M.R."/>
        </authorList>
    </citation>
    <scope>NUCLEOTIDE SEQUENCE [LARGE SCALE GENOMIC DNA]</scope>
    <source>
        <strain evidence="1">GP69</strain>
    </source>
</reference>
<sequence>MSKNYVLNDLEFDNVPLKIILPSDSEECDEKELQKSREKNRELIERMRNDKKYRELVSTP</sequence>
<gene>
    <name evidence="1" type="ORF">AMURIS_02294</name>
</gene>
<dbReference type="AlphaFoldDB" id="A0A2K4ZGI3"/>